<dbReference type="GO" id="GO:0005975">
    <property type="term" value="P:carbohydrate metabolic process"/>
    <property type="evidence" value="ECO:0007669"/>
    <property type="project" value="InterPro"/>
</dbReference>
<gene>
    <name evidence="10" type="ORF">DFJ64_0984</name>
</gene>
<evidence type="ECO:0000256" key="2">
    <source>
        <dbReference type="ARBA" id="ARBA00006285"/>
    </source>
</evidence>
<reference evidence="10 11" key="1">
    <citation type="submission" date="2018-08" db="EMBL/GenBank/DDBJ databases">
        <title>Sequencing the genomes of 1000 actinobacteria strains.</title>
        <authorList>
            <person name="Klenk H.-P."/>
        </authorList>
    </citation>
    <scope>NUCLEOTIDE SEQUENCE [LARGE SCALE GENOMIC DNA]</scope>
    <source>
        <strain evidence="10 11">DSM 22891</strain>
    </source>
</reference>
<comment type="catalytic activity">
    <reaction evidence="1">
        <text>Hydrolysis of terminal non-reducing N-acetyl-D-hexosamine residues in N-acetyl-beta-D-hexosaminides.</text>
        <dbReference type="EC" id="3.2.1.52"/>
    </reaction>
</comment>
<feature type="region of interest" description="Disordered" evidence="7">
    <location>
        <begin position="1"/>
        <end position="39"/>
    </location>
</feature>
<dbReference type="SUPFAM" id="SSF51445">
    <property type="entry name" value="(Trans)glycosidases"/>
    <property type="match status" value="1"/>
</dbReference>
<organism evidence="10 11">
    <name type="scientific">Thermasporomyces composti</name>
    <dbReference type="NCBI Taxonomy" id="696763"/>
    <lineage>
        <taxon>Bacteria</taxon>
        <taxon>Bacillati</taxon>
        <taxon>Actinomycetota</taxon>
        <taxon>Actinomycetes</taxon>
        <taxon>Propionibacteriales</taxon>
        <taxon>Nocardioidaceae</taxon>
        <taxon>Thermasporomyces</taxon>
    </lineage>
</organism>
<evidence type="ECO:0000259" key="8">
    <source>
        <dbReference type="Pfam" id="PF00728"/>
    </source>
</evidence>
<dbReference type="SUPFAM" id="SSF55545">
    <property type="entry name" value="beta-N-acetylhexosaminidase-like domain"/>
    <property type="match status" value="1"/>
</dbReference>
<dbReference type="RefSeq" id="WP_115849358.1">
    <property type="nucleotide sequence ID" value="NZ_QTUC01000001.1"/>
</dbReference>
<feature type="active site" description="Proton donor" evidence="6">
    <location>
        <position position="306"/>
    </location>
</feature>
<dbReference type="EMBL" id="QTUC01000001">
    <property type="protein sequence ID" value="REF35602.1"/>
    <property type="molecule type" value="Genomic_DNA"/>
</dbReference>
<dbReference type="Proteomes" id="UP000256485">
    <property type="component" value="Unassembled WGS sequence"/>
</dbReference>
<evidence type="ECO:0000313" key="11">
    <source>
        <dbReference type="Proteomes" id="UP000256485"/>
    </source>
</evidence>
<dbReference type="Pfam" id="PF00728">
    <property type="entry name" value="Glyco_hydro_20"/>
    <property type="match status" value="1"/>
</dbReference>
<dbReference type="OrthoDB" id="9763537at2"/>
<protein>
    <recommendedName>
        <fullName evidence="3">beta-N-acetylhexosaminidase</fullName>
        <ecNumber evidence="3">3.2.1.52</ecNumber>
    </recommendedName>
</protein>
<evidence type="ECO:0000256" key="4">
    <source>
        <dbReference type="ARBA" id="ARBA00022801"/>
    </source>
</evidence>
<dbReference type="Gene3D" id="3.20.20.80">
    <property type="entry name" value="Glycosidases"/>
    <property type="match status" value="1"/>
</dbReference>
<comment type="similarity">
    <text evidence="2">Belongs to the glycosyl hydrolase 20 family.</text>
</comment>
<name>A0A3D9V1D4_THECX</name>
<dbReference type="InterPro" id="IPR015882">
    <property type="entry name" value="HEX_bac_N"/>
</dbReference>
<dbReference type="InterPro" id="IPR017853">
    <property type="entry name" value="GH"/>
</dbReference>
<feature type="domain" description="Glycoside hydrolase family 20 catalytic" evidence="8">
    <location>
        <begin position="157"/>
        <end position="375"/>
    </location>
</feature>
<dbReference type="CDD" id="cd06565">
    <property type="entry name" value="GH20_GcnA-like"/>
    <property type="match status" value="1"/>
</dbReference>
<proteinExistence type="inferred from homology"/>
<evidence type="ECO:0000313" key="10">
    <source>
        <dbReference type="EMBL" id="REF35602.1"/>
    </source>
</evidence>
<evidence type="ECO:0000256" key="6">
    <source>
        <dbReference type="PIRSR" id="PIRSR625705-1"/>
    </source>
</evidence>
<comment type="caution">
    <text evidence="10">The sequence shown here is derived from an EMBL/GenBank/DDBJ whole genome shotgun (WGS) entry which is preliminary data.</text>
</comment>
<dbReference type="GO" id="GO:0016020">
    <property type="term" value="C:membrane"/>
    <property type="evidence" value="ECO:0007669"/>
    <property type="project" value="TreeGrafter"/>
</dbReference>
<accession>A0A3D9V1D4</accession>
<dbReference type="GO" id="GO:0030203">
    <property type="term" value="P:glycosaminoglycan metabolic process"/>
    <property type="evidence" value="ECO:0007669"/>
    <property type="project" value="TreeGrafter"/>
</dbReference>
<evidence type="ECO:0000256" key="3">
    <source>
        <dbReference type="ARBA" id="ARBA00012663"/>
    </source>
</evidence>
<feature type="domain" description="Beta-hexosaminidase bacterial type N-terminal" evidence="9">
    <location>
        <begin position="14"/>
        <end position="151"/>
    </location>
</feature>
<evidence type="ECO:0000259" key="9">
    <source>
        <dbReference type="Pfam" id="PF02838"/>
    </source>
</evidence>
<sequence length="643" mass="71225">MNDPVQTPGTTELSLLPRPRSVERDPGQCTLTPAGGSGASSTVRRRIVIEAPVAADLVPTARRLRDALRTYADVDWEISATSAGPDHEIGAVLRVTPTSALPEQGYELSITPERLVIEAGTPQGVFYGVCTLIQVVEQTAPDLPCLRISDWPDHKARGVMLDVSRDRVPTMETVRDLVDMLAGWKINQIQLYTEHTFAYRNHPRVWAEASPFTGEEILELDAFCRERFIELVPNQNCFGHMHRWLEHPEYAHLAEVSDGFTTPWGERRGPFSLAPTDPGSLELVRGLLDELLPHFSSRQVNVGCDETFDLGQGRSKQLCEERGTGRVYLDFLLQIYREVSARGRRMQFWGDIIEQHPELIPELPKDVVALGWGYEADHPFATLCERYAAAGVEFYTCPGTSSWCSIAGRTANALGNLLNAAENGLRHGATGYLITDWGDRGHWQVLPVSYLGFAAGAAYAWALEANRSIDVAEVTSRHAFQDPTGALGKVAYDLGNVYRVVGVEPHNSSVLFWLLQWTMDQLTKNAPAYGPKVGEISPDALRATLDAIDEAMTPLASARSRAADSELVAAEFQHTARMLRHACRRGLLALGAEADPSAARRALRDDLEEIIAEFRRLWLARSRIGGLRDSVARLEKLRPEYAD</sequence>
<keyword evidence="4 10" id="KW-0378">Hydrolase</keyword>
<dbReference type="Pfam" id="PF02838">
    <property type="entry name" value="Glyco_hydro_20b"/>
    <property type="match status" value="1"/>
</dbReference>
<dbReference type="PANTHER" id="PTHR22600">
    <property type="entry name" value="BETA-HEXOSAMINIDASE"/>
    <property type="match status" value="1"/>
</dbReference>
<dbReference type="EC" id="3.2.1.52" evidence="3"/>
<keyword evidence="11" id="KW-1185">Reference proteome</keyword>
<dbReference type="AlphaFoldDB" id="A0A3D9V1D4"/>
<dbReference type="InterPro" id="IPR025705">
    <property type="entry name" value="Beta_hexosaminidase_sua/sub"/>
</dbReference>
<dbReference type="GO" id="GO:0004563">
    <property type="term" value="F:beta-N-acetylhexosaminidase activity"/>
    <property type="evidence" value="ECO:0007669"/>
    <property type="project" value="UniProtKB-EC"/>
</dbReference>
<dbReference type="InterPro" id="IPR029018">
    <property type="entry name" value="Hex-like_dom2"/>
</dbReference>
<evidence type="ECO:0000256" key="5">
    <source>
        <dbReference type="ARBA" id="ARBA00023295"/>
    </source>
</evidence>
<dbReference type="Gene3D" id="3.30.379.10">
    <property type="entry name" value="Chitobiase/beta-hexosaminidase domain 2-like"/>
    <property type="match status" value="1"/>
</dbReference>
<dbReference type="InterPro" id="IPR015883">
    <property type="entry name" value="Glyco_hydro_20_cat"/>
</dbReference>
<evidence type="ECO:0000256" key="1">
    <source>
        <dbReference type="ARBA" id="ARBA00001231"/>
    </source>
</evidence>
<dbReference type="PRINTS" id="PR00738">
    <property type="entry name" value="GLHYDRLASE20"/>
</dbReference>
<feature type="compositionally biased region" description="Polar residues" evidence="7">
    <location>
        <begin position="1"/>
        <end position="13"/>
    </location>
</feature>
<keyword evidence="5" id="KW-0326">Glycosidase</keyword>
<evidence type="ECO:0000256" key="7">
    <source>
        <dbReference type="SAM" id="MobiDB-lite"/>
    </source>
</evidence>
<dbReference type="PANTHER" id="PTHR22600:SF57">
    <property type="entry name" value="BETA-N-ACETYLHEXOSAMINIDASE"/>
    <property type="match status" value="1"/>
</dbReference>